<gene>
    <name evidence="3" type="ORF">F9B16_24320</name>
</gene>
<dbReference type="EMBL" id="WBMR01000076">
    <property type="protein sequence ID" value="KAB2376964.1"/>
    <property type="molecule type" value="Genomic_DNA"/>
</dbReference>
<protein>
    <submittedName>
        <fullName evidence="3">NERD domain-containing protein</fullName>
    </submittedName>
</protein>
<feature type="transmembrane region" description="Helical" evidence="1">
    <location>
        <begin position="33"/>
        <end position="50"/>
    </location>
</feature>
<feature type="domain" description="NERD" evidence="2">
    <location>
        <begin position="85"/>
        <end position="187"/>
    </location>
</feature>
<reference evidence="3 4" key="1">
    <citation type="submission" date="2019-09" db="EMBL/GenBank/DDBJ databases">
        <title>Actinomadura physcomitrii sp. nov., a novel actinomycete isolated from moss [Physcomitrium sphaericum (Ludw) Fuernr].</title>
        <authorList>
            <person name="Liu C."/>
            <person name="Zhuang X."/>
        </authorList>
    </citation>
    <scope>NUCLEOTIDE SEQUENCE [LARGE SCALE GENOMIC DNA]</scope>
    <source>
        <strain evidence="3 4">CYP1-1B</strain>
    </source>
</reference>
<dbReference type="Pfam" id="PF08378">
    <property type="entry name" value="NERD"/>
    <property type="match status" value="1"/>
</dbReference>
<comment type="caution">
    <text evidence="3">The sequence shown here is derived from an EMBL/GenBank/DDBJ whole genome shotgun (WGS) entry which is preliminary data.</text>
</comment>
<dbReference type="Proteomes" id="UP000483004">
    <property type="component" value="Unassembled WGS sequence"/>
</dbReference>
<dbReference type="PROSITE" id="PS50965">
    <property type="entry name" value="NERD"/>
    <property type="match status" value="1"/>
</dbReference>
<sequence>MNAEEHRARNSRAGASAADMARSLGAVDRRRRLAIGGGIIAAVLVLAWVLSESLQAGIGIALVAVAVVILVRPGGRRSDAAKWRKGAVGERSTARVLRPLERRGYVVLHDRGLGRETDVANIDHLVIGPTGVVVVDSKNWHRNTMIRHRRGELLVGRTRGAKVVAGTALERRRVSTVLTMELGEQLGGPVQAHAVLAVHGARLPYWRRPEIEGIPLLRARGARRWITSLPTVYDAAAVEQLAAVAARRFPPYAPPERPLPDGFRA</sequence>
<organism evidence="3 4">
    <name type="scientific">Actinomadura montaniterrae</name>
    <dbReference type="NCBI Taxonomy" id="1803903"/>
    <lineage>
        <taxon>Bacteria</taxon>
        <taxon>Bacillati</taxon>
        <taxon>Actinomycetota</taxon>
        <taxon>Actinomycetes</taxon>
        <taxon>Streptosporangiales</taxon>
        <taxon>Thermomonosporaceae</taxon>
        <taxon>Actinomadura</taxon>
    </lineage>
</organism>
<dbReference type="AlphaFoldDB" id="A0A6L3VRH4"/>
<evidence type="ECO:0000313" key="4">
    <source>
        <dbReference type="Proteomes" id="UP000483004"/>
    </source>
</evidence>
<name>A0A6L3VRH4_9ACTN</name>
<feature type="transmembrane region" description="Helical" evidence="1">
    <location>
        <begin position="56"/>
        <end position="75"/>
    </location>
</feature>
<evidence type="ECO:0000313" key="3">
    <source>
        <dbReference type="EMBL" id="KAB2376964.1"/>
    </source>
</evidence>
<dbReference type="RefSeq" id="WP_151542435.1">
    <property type="nucleotide sequence ID" value="NZ_WBMR01000076.1"/>
</dbReference>
<dbReference type="OrthoDB" id="4246706at2"/>
<keyword evidence="1" id="KW-1133">Transmembrane helix</keyword>
<evidence type="ECO:0000256" key="1">
    <source>
        <dbReference type="SAM" id="Phobius"/>
    </source>
</evidence>
<keyword evidence="4" id="KW-1185">Reference proteome</keyword>
<proteinExistence type="predicted"/>
<dbReference type="InterPro" id="IPR011528">
    <property type="entry name" value="NERD"/>
</dbReference>
<accession>A0A6L3VRH4</accession>
<keyword evidence="1" id="KW-0472">Membrane</keyword>
<keyword evidence="1" id="KW-0812">Transmembrane</keyword>
<evidence type="ECO:0000259" key="2">
    <source>
        <dbReference type="PROSITE" id="PS50965"/>
    </source>
</evidence>